<proteinExistence type="predicted"/>
<sequence>MLRDRGCAAAVEPEALARLRADRDEAFAALAVRHPDHFGRRLRDRIGVVADDVADQHHLRECVALALGRIADRAQVALVEVLEAREDRAALLRRLEQVVLDFDDARDRLARLAEEFETDGARVRGHLVQHPARGRDQPVAAFLLHARQAGEELVGDVLAEAFLAEPAAFDLEHLALQQLLARRIRAVEPLQLETRDRDVVDLALVVLVACDFEPVAIRVDHPPPGQVVERGAPQHGLLAAGVHRDVAADARCIERGRIDREHVAGRFGRFRHAARDDARAGEDRRHLVRDARQFGELDRAELFELLGVDHRGERRERHRAARVAGAAAARDHGQAELEAGLDQCRDLGFGIGGQHDERVFDTPVGRIGHVRHARQPVEADVVLLRATAERLGRAAAQVGHLVEFVGEFVDRALRGGLEHLDTFRAFAARVVVVRGEVGAAALADLGQTVVQRLDQERAALRVVEQVVLQVRVAAHDPDVAEHFIQHPCRAARAAFGAQFVEHRPRLFAEQANHDLAVGEGRVVIGNLAQSGRGVGGDGGGRAMRIENLWCVHVRTTRRADTPCTGVGKRVGAILGKSVLVPGARLFRMGPERVWTHRSGLAGPGGTRSHQHDRARRACRSAAGLAARGVGFNGAIRGCLCIFRSLIQNRILTHDRAVRDRPDRSWGFRRNPHRAWFGTISRWHLPSVRSVTMRLSRSSSRKTGTRRVANTAARAVSRRCARHAACVRADPWRYH</sequence>
<comment type="caution">
    <text evidence="1">The sequence shown here is derived from an EMBL/GenBank/DDBJ whole genome shotgun (WGS) entry which is preliminary data.</text>
</comment>
<dbReference type="EMBL" id="ABLK01000129">
    <property type="protein sequence ID" value="EDT40376.1"/>
    <property type="molecule type" value="Genomic_DNA"/>
</dbReference>
<dbReference type="AlphaFoldDB" id="B1T7R4"/>
<accession>B1T7R4</accession>
<evidence type="ECO:0000313" key="1">
    <source>
        <dbReference type="EMBL" id="EDT40376.1"/>
    </source>
</evidence>
<dbReference type="Proteomes" id="UP000004814">
    <property type="component" value="Unassembled WGS sequence"/>
</dbReference>
<evidence type="ECO:0000313" key="2">
    <source>
        <dbReference type="Proteomes" id="UP000004814"/>
    </source>
</evidence>
<gene>
    <name evidence="1" type="ORF">BamMEX5DRAFT_3830</name>
</gene>
<name>B1T7R4_9BURK</name>
<organism evidence="1 2">
    <name type="scientific">Burkholderia ambifaria MEX-5</name>
    <dbReference type="NCBI Taxonomy" id="396597"/>
    <lineage>
        <taxon>Bacteria</taxon>
        <taxon>Pseudomonadati</taxon>
        <taxon>Pseudomonadota</taxon>
        <taxon>Betaproteobacteria</taxon>
        <taxon>Burkholderiales</taxon>
        <taxon>Burkholderiaceae</taxon>
        <taxon>Burkholderia</taxon>
        <taxon>Burkholderia cepacia complex</taxon>
    </lineage>
</organism>
<reference evidence="1 2" key="1">
    <citation type="submission" date="2008-03" db="EMBL/GenBank/DDBJ databases">
        <title>Sequencing of the draft genome and assembly of Burkholderia ambifaria MEX-5.</title>
        <authorList>
            <consortium name="US DOE Joint Genome Institute (JGI-PGF)"/>
            <person name="Copeland A."/>
            <person name="Lucas S."/>
            <person name="Lapidus A."/>
            <person name="Glavina del Rio T."/>
            <person name="Dalin E."/>
            <person name="Tice H."/>
            <person name="Bruce D."/>
            <person name="Goodwin L."/>
            <person name="Pitluck S."/>
            <person name="Larimer F."/>
            <person name="Land M.L."/>
            <person name="Hauser L."/>
            <person name="Tiedje J."/>
            <person name="Richardson P."/>
        </authorList>
    </citation>
    <scope>NUCLEOTIDE SEQUENCE [LARGE SCALE GENOMIC DNA]</scope>
    <source>
        <strain evidence="1 2">MEX-5</strain>
    </source>
</reference>
<protein>
    <submittedName>
        <fullName evidence="1">Uncharacterized protein</fullName>
    </submittedName>
</protein>